<keyword evidence="1" id="KW-0812">Transmembrane</keyword>
<accession>A0A968KSK5</accession>
<feature type="transmembrane region" description="Helical" evidence="1">
    <location>
        <begin position="90"/>
        <end position="117"/>
    </location>
</feature>
<comment type="caution">
    <text evidence="2">The sequence shown here is derived from an EMBL/GenBank/DDBJ whole genome shotgun (WGS) entry which is preliminary data.</text>
</comment>
<feature type="transmembrane region" description="Helical" evidence="1">
    <location>
        <begin position="129"/>
        <end position="146"/>
    </location>
</feature>
<evidence type="ECO:0000313" key="3">
    <source>
        <dbReference type="Proteomes" id="UP000752013"/>
    </source>
</evidence>
<evidence type="ECO:0000313" key="2">
    <source>
        <dbReference type="EMBL" id="NIZ46531.1"/>
    </source>
</evidence>
<keyword evidence="1" id="KW-0472">Membrane</keyword>
<dbReference type="Proteomes" id="UP000752013">
    <property type="component" value="Unassembled WGS sequence"/>
</dbReference>
<protein>
    <submittedName>
        <fullName evidence="2">Uncharacterized protein</fullName>
    </submittedName>
</protein>
<evidence type="ECO:0000256" key="1">
    <source>
        <dbReference type="SAM" id="Phobius"/>
    </source>
</evidence>
<keyword evidence="3" id="KW-1185">Reference proteome</keyword>
<proteinExistence type="predicted"/>
<dbReference type="EMBL" id="JAATLK010000001">
    <property type="protein sequence ID" value="NIZ46531.1"/>
    <property type="molecule type" value="Genomic_DNA"/>
</dbReference>
<reference evidence="2" key="1">
    <citation type="submission" date="2020-03" db="EMBL/GenBank/DDBJ databases">
        <title>Spirochaetal bacteria isolated from arthropods constitute a novel genus Entomospira genus novum within the order Spirochaetales.</title>
        <authorList>
            <person name="Grana-Miraglia L."/>
            <person name="Sikutova S."/>
            <person name="Fingerle V."/>
            <person name="Sing A."/>
            <person name="Castillo-Ramirez S."/>
            <person name="Margos G."/>
            <person name="Rudolf I."/>
        </authorList>
    </citation>
    <scope>NUCLEOTIDE SEQUENCE</scope>
    <source>
        <strain evidence="2">BR208</strain>
    </source>
</reference>
<keyword evidence="1" id="KW-1133">Transmembrane helix</keyword>
<organism evidence="2 3">
    <name type="scientific">Entomospira nematocerorum</name>
    <dbReference type="NCBI Taxonomy" id="2719987"/>
    <lineage>
        <taxon>Bacteria</taxon>
        <taxon>Pseudomonadati</taxon>
        <taxon>Spirochaetota</taxon>
        <taxon>Spirochaetia</taxon>
        <taxon>Spirochaetales</taxon>
        <taxon>Spirochaetaceae</taxon>
        <taxon>Entomospira</taxon>
    </lineage>
</organism>
<dbReference type="RefSeq" id="WP_167702986.1">
    <property type="nucleotide sequence ID" value="NZ_CP118168.1"/>
</dbReference>
<dbReference type="AlphaFoldDB" id="A0A968KSK5"/>
<feature type="transmembrane region" description="Helical" evidence="1">
    <location>
        <begin position="55"/>
        <end position="78"/>
    </location>
</feature>
<sequence length="150" mass="17005">MLKRMLLISKSIMQAVLTTFSLMVILNVLQGKLMDFLAPLNPESLTVIVGNALTQLLLFTILAMPFALISHFVLKYLYKRQIIDTSLMPYVIASSIVIICVLITLHTPVINSVYIMYVLIGSEMMTNQFYLLAISYLIISVIFRILSRRS</sequence>
<gene>
    <name evidence="2" type="ORF">HCT46_01130</name>
</gene>
<name>A0A968KSK5_9SPIO</name>